<evidence type="ECO:0000259" key="1">
    <source>
        <dbReference type="Pfam" id="PF13986"/>
    </source>
</evidence>
<organism evidence="2 3">
    <name type="scientific">Pseudomonas fluorescens LMG 5329</name>
    <dbReference type="NCBI Taxonomy" id="1324332"/>
    <lineage>
        <taxon>Bacteria</taxon>
        <taxon>Pseudomonadati</taxon>
        <taxon>Pseudomonadota</taxon>
        <taxon>Gammaproteobacteria</taxon>
        <taxon>Pseudomonadales</taxon>
        <taxon>Pseudomonadaceae</taxon>
        <taxon>Pseudomonas</taxon>
    </lineage>
</organism>
<dbReference type="RefSeq" id="WP_038843701.1">
    <property type="nucleotide sequence ID" value="NZ_ASGY01000037.1"/>
</dbReference>
<sequence>MEMQSETLAEEELAAITGYMIPSGQIAWLNRNGWKYVLTRARRPVVGRVYARMKLAGVKQSAENVAAEAWSLDLSKVG</sequence>
<name>A0A0A1Z6W8_PSEFL</name>
<dbReference type="OrthoDB" id="7067019at2"/>
<dbReference type="EMBL" id="ASGY01000037">
    <property type="protein sequence ID" value="KGE68994.1"/>
    <property type="molecule type" value="Genomic_DNA"/>
</dbReference>
<dbReference type="Pfam" id="PF13986">
    <property type="entry name" value="DUF4224"/>
    <property type="match status" value="1"/>
</dbReference>
<feature type="domain" description="DUF4224" evidence="1">
    <location>
        <begin position="8"/>
        <end position="50"/>
    </location>
</feature>
<dbReference type="AlphaFoldDB" id="A0A0A1Z6W8"/>
<proteinExistence type="predicted"/>
<dbReference type="Proteomes" id="UP000030060">
    <property type="component" value="Unassembled WGS sequence"/>
</dbReference>
<evidence type="ECO:0000313" key="2">
    <source>
        <dbReference type="EMBL" id="KGE68994.1"/>
    </source>
</evidence>
<reference evidence="2 3" key="1">
    <citation type="journal article" date="2013" name="Genome Announc.">
        <title>Draft Genome Sequence of Pseudomonas fluorescens LMG 5329, a White Line-Inducing Principle-Producing Bioindicator for the Mushroom Pathogen Pseudomonas tolaasii.</title>
        <authorList>
            <person name="Ghequire M.G."/>
            <person name="Rokni-Zadeh H."/>
            <person name="Zarrineh P."/>
            <person name="De Mot R."/>
        </authorList>
    </citation>
    <scope>NUCLEOTIDE SEQUENCE [LARGE SCALE GENOMIC DNA]</scope>
    <source>
        <strain evidence="2 3">LMG 5329</strain>
    </source>
</reference>
<accession>A0A0A1Z6W8</accession>
<gene>
    <name evidence="2" type="ORF">K814_0105330</name>
</gene>
<comment type="caution">
    <text evidence="2">The sequence shown here is derived from an EMBL/GenBank/DDBJ whole genome shotgun (WGS) entry which is preliminary data.</text>
</comment>
<protein>
    <recommendedName>
        <fullName evidence="1">DUF4224 domain-containing protein</fullName>
    </recommendedName>
</protein>
<evidence type="ECO:0000313" key="3">
    <source>
        <dbReference type="Proteomes" id="UP000030060"/>
    </source>
</evidence>
<dbReference type="InterPro" id="IPR025319">
    <property type="entry name" value="DUF4224"/>
</dbReference>